<keyword evidence="3" id="KW-1185">Reference proteome</keyword>
<sequence length="371" mass="42496">MLRKFLGGDGPRQVTKDDGSSIVDMALYFDDPILFLTESVVPVFEKRPLAPGFRFRVLLQLMELINKRMLPKSEGQNLYRTMARLLIASQAFDTLRDARLILKEQDKKRARTPWIITHRVYVLPELNNAITYETLKNFFAFTLELSTELDNLTVQFISKVVIQADRLPRNELFTMWLPFLRSVIPILEKNHVSLTTPAYQKFFSTLILSVPDRYLGPEPAKPANWSVPGLSCNCGDCQRVTAFLAYPTQMSGKFPMNKERRHHIHNRLDGDHIGCTHQSERNTNPHTLVITKTTRPQELKLQKWLKLLDQVVEQLSQFKAEHLATLLGPDVERVKQLGKRQKGQGNLSHRPAVGEKRRADAACDVIDLTSD</sequence>
<name>A0A8K0S2F5_9HYPO</name>
<accession>A0A8K0S2F5</accession>
<dbReference type="OrthoDB" id="27483at2759"/>
<gene>
    <name evidence="2" type="ORF">BKA59DRAFT_140989</name>
</gene>
<organism evidence="2 3">
    <name type="scientific">Fusarium tricinctum</name>
    <dbReference type="NCBI Taxonomy" id="61284"/>
    <lineage>
        <taxon>Eukaryota</taxon>
        <taxon>Fungi</taxon>
        <taxon>Dikarya</taxon>
        <taxon>Ascomycota</taxon>
        <taxon>Pezizomycotina</taxon>
        <taxon>Sordariomycetes</taxon>
        <taxon>Hypocreomycetidae</taxon>
        <taxon>Hypocreales</taxon>
        <taxon>Nectriaceae</taxon>
        <taxon>Fusarium</taxon>
        <taxon>Fusarium tricinctum species complex</taxon>
    </lineage>
</organism>
<feature type="region of interest" description="Disordered" evidence="1">
    <location>
        <begin position="338"/>
        <end position="358"/>
    </location>
</feature>
<evidence type="ECO:0000313" key="3">
    <source>
        <dbReference type="Proteomes" id="UP000813427"/>
    </source>
</evidence>
<comment type="caution">
    <text evidence="2">The sequence shown here is derived from an EMBL/GenBank/DDBJ whole genome shotgun (WGS) entry which is preliminary data.</text>
</comment>
<proteinExistence type="predicted"/>
<evidence type="ECO:0000313" key="2">
    <source>
        <dbReference type="EMBL" id="KAH7251870.1"/>
    </source>
</evidence>
<dbReference type="Proteomes" id="UP000813427">
    <property type="component" value="Unassembled WGS sequence"/>
</dbReference>
<dbReference type="AlphaFoldDB" id="A0A8K0S2F5"/>
<reference evidence="2" key="1">
    <citation type="journal article" date="2021" name="Nat. Commun.">
        <title>Genetic determinants of endophytism in the Arabidopsis root mycobiome.</title>
        <authorList>
            <person name="Mesny F."/>
            <person name="Miyauchi S."/>
            <person name="Thiergart T."/>
            <person name="Pickel B."/>
            <person name="Atanasova L."/>
            <person name="Karlsson M."/>
            <person name="Huettel B."/>
            <person name="Barry K.W."/>
            <person name="Haridas S."/>
            <person name="Chen C."/>
            <person name="Bauer D."/>
            <person name="Andreopoulos W."/>
            <person name="Pangilinan J."/>
            <person name="LaButti K."/>
            <person name="Riley R."/>
            <person name="Lipzen A."/>
            <person name="Clum A."/>
            <person name="Drula E."/>
            <person name="Henrissat B."/>
            <person name="Kohler A."/>
            <person name="Grigoriev I.V."/>
            <person name="Martin F.M."/>
            <person name="Hacquard S."/>
        </authorList>
    </citation>
    <scope>NUCLEOTIDE SEQUENCE</scope>
    <source>
        <strain evidence="2">MPI-SDFR-AT-0068</strain>
    </source>
</reference>
<evidence type="ECO:0000256" key="1">
    <source>
        <dbReference type="SAM" id="MobiDB-lite"/>
    </source>
</evidence>
<protein>
    <submittedName>
        <fullName evidence="2">Uncharacterized protein</fullName>
    </submittedName>
</protein>
<dbReference type="EMBL" id="JAGPXF010000003">
    <property type="protein sequence ID" value="KAH7251870.1"/>
    <property type="molecule type" value="Genomic_DNA"/>
</dbReference>